<evidence type="ECO:0000313" key="5">
    <source>
        <dbReference type="Proteomes" id="UP000256869"/>
    </source>
</evidence>
<dbReference type="InterPro" id="IPR051257">
    <property type="entry name" value="Diverse_CBS-Domain"/>
</dbReference>
<evidence type="ECO:0000256" key="1">
    <source>
        <dbReference type="ARBA" id="ARBA00023122"/>
    </source>
</evidence>
<sequence>MMNIRSFLLPKAEVAYITTTATMRDALELLDTCHYSAIPLIDHEGKYVGTLSEGDLLWKMKNTPGISFDNMHQVPIMEIKKRIRNEYVSVDAQLDDMLALAADQNFVPVVDDEILFIGIIRRKDIIEYYTRSITD</sequence>
<dbReference type="PANTHER" id="PTHR43080:SF26">
    <property type="entry name" value="REGULATORY PROTEIN"/>
    <property type="match status" value="1"/>
</dbReference>
<feature type="domain" description="CBS" evidence="3">
    <location>
        <begin position="8"/>
        <end position="68"/>
    </location>
</feature>
<dbReference type="SMART" id="SM00116">
    <property type="entry name" value="CBS"/>
    <property type="match status" value="1"/>
</dbReference>
<organism evidence="4 5">
    <name type="scientific">Cohnella lupini</name>
    <dbReference type="NCBI Taxonomy" id="1294267"/>
    <lineage>
        <taxon>Bacteria</taxon>
        <taxon>Bacillati</taxon>
        <taxon>Bacillota</taxon>
        <taxon>Bacilli</taxon>
        <taxon>Bacillales</taxon>
        <taxon>Paenibacillaceae</taxon>
        <taxon>Cohnella</taxon>
    </lineage>
</organism>
<evidence type="ECO:0000256" key="2">
    <source>
        <dbReference type="PROSITE-ProRule" id="PRU00703"/>
    </source>
</evidence>
<dbReference type="InterPro" id="IPR000644">
    <property type="entry name" value="CBS_dom"/>
</dbReference>
<proteinExistence type="predicted"/>
<evidence type="ECO:0000259" key="3">
    <source>
        <dbReference type="PROSITE" id="PS51371"/>
    </source>
</evidence>
<dbReference type="PROSITE" id="PS51371">
    <property type="entry name" value="CBS"/>
    <property type="match status" value="1"/>
</dbReference>
<comment type="caution">
    <text evidence="4">The sequence shown here is derived from an EMBL/GenBank/DDBJ whole genome shotgun (WGS) entry which is preliminary data.</text>
</comment>
<accession>A0A3D9IF72</accession>
<dbReference type="SUPFAM" id="SSF54631">
    <property type="entry name" value="CBS-domain pair"/>
    <property type="match status" value="1"/>
</dbReference>
<dbReference type="PANTHER" id="PTHR43080">
    <property type="entry name" value="CBS DOMAIN-CONTAINING PROTEIN CBSX3, MITOCHONDRIAL"/>
    <property type="match status" value="1"/>
</dbReference>
<dbReference type="CDD" id="cd09834">
    <property type="entry name" value="CBS_pair_bac"/>
    <property type="match status" value="1"/>
</dbReference>
<protein>
    <submittedName>
        <fullName evidence="4">CBS domain-containing protein</fullName>
    </submittedName>
</protein>
<dbReference type="AlphaFoldDB" id="A0A3D9IF72"/>
<reference evidence="4 5" key="1">
    <citation type="submission" date="2018-07" db="EMBL/GenBank/DDBJ databases">
        <title>Genomic Encyclopedia of Type Strains, Phase III (KMG-III): the genomes of soil and plant-associated and newly described type strains.</title>
        <authorList>
            <person name="Whitman W."/>
        </authorList>
    </citation>
    <scope>NUCLEOTIDE SEQUENCE [LARGE SCALE GENOMIC DNA]</scope>
    <source>
        <strain evidence="4 5">CECT 8236</strain>
    </source>
</reference>
<keyword evidence="1 2" id="KW-0129">CBS domain</keyword>
<dbReference type="Pfam" id="PF00571">
    <property type="entry name" value="CBS"/>
    <property type="match status" value="2"/>
</dbReference>
<evidence type="ECO:0000313" key="4">
    <source>
        <dbReference type="EMBL" id="RED60350.1"/>
    </source>
</evidence>
<dbReference type="Proteomes" id="UP000256869">
    <property type="component" value="Unassembled WGS sequence"/>
</dbReference>
<dbReference type="InterPro" id="IPR046342">
    <property type="entry name" value="CBS_dom_sf"/>
</dbReference>
<gene>
    <name evidence="4" type="ORF">DFP95_106139</name>
</gene>
<keyword evidence="5" id="KW-1185">Reference proteome</keyword>
<name>A0A3D9IF72_9BACL</name>
<dbReference type="EMBL" id="QRDY01000006">
    <property type="protein sequence ID" value="RED60350.1"/>
    <property type="molecule type" value="Genomic_DNA"/>
</dbReference>
<dbReference type="Gene3D" id="3.10.580.10">
    <property type="entry name" value="CBS-domain"/>
    <property type="match status" value="1"/>
</dbReference>